<dbReference type="InterPro" id="IPR013766">
    <property type="entry name" value="Thioredoxin_domain"/>
</dbReference>
<gene>
    <name evidence="9" type="ORF">H8K55_13850</name>
</gene>
<keyword evidence="4" id="KW-0732">Signal</keyword>
<evidence type="ECO:0000256" key="7">
    <source>
        <dbReference type="ARBA" id="ARBA00023284"/>
    </source>
</evidence>
<dbReference type="Proteomes" id="UP000624279">
    <property type="component" value="Unassembled WGS sequence"/>
</dbReference>
<keyword evidence="7" id="KW-0676">Redox-active center</keyword>
<dbReference type="SUPFAM" id="SSF52833">
    <property type="entry name" value="Thioredoxin-like"/>
    <property type="match status" value="1"/>
</dbReference>
<feature type="domain" description="Thioredoxin" evidence="8">
    <location>
        <begin position="28"/>
        <end position="228"/>
    </location>
</feature>
<dbReference type="InterPro" id="IPR001853">
    <property type="entry name" value="DSBA-like_thioredoxin_dom"/>
</dbReference>
<evidence type="ECO:0000259" key="8">
    <source>
        <dbReference type="PROSITE" id="PS51352"/>
    </source>
</evidence>
<dbReference type="CDD" id="cd03019">
    <property type="entry name" value="DsbA_DsbA"/>
    <property type="match status" value="1"/>
</dbReference>
<keyword evidence="10" id="KW-1185">Reference proteome</keyword>
<evidence type="ECO:0000256" key="5">
    <source>
        <dbReference type="ARBA" id="ARBA00022764"/>
    </source>
</evidence>
<organism evidence="9 10">
    <name type="scientific">Undibacterium flavidum</name>
    <dbReference type="NCBI Taxonomy" id="2762297"/>
    <lineage>
        <taxon>Bacteria</taxon>
        <taxon>Pseudomonadati</taxon>
        <taxon>Pseudomonadota</taxon>
        <taxon>Betaproteobacteria</taxon>
        <taxon>Burkholderiales</taxon>
        <taxon>Oxalobacteraceae</taxon>
        <taxon>Undibacterium</taxon>
    </lineage>
</organism>
<evidence type="ECO:0000313" key="9">
    <source>
        <dbReference type="EMBL" id="MBC3874669.1"/>
    </source>
</evidence>
<sequence>MQNSVDAQWKRRRFSQFIAVAGLGCLNLNLGMNVQASIVKPEVGREYTVLSEVQSTGSSSKIEVIEFFAYYCHFCYGLEPTLAEWVKKQGDKINFKRIHVLNPGVETQQKLFFALDAIGKADELHNQIFDAYHVQRNRLMTDEQVRDFINKTSIDKAAFFSAYNSFTVKTKQGRSQRVMADYEVSSWPTLIVDGRFHTSPSMAGNEYGRPSEEQANQALLPVLDWLIAKAQKEKAGAGK</sequence>
<dbReference type="EMBL" id="JACOGA010000012">
    <property type="protein sequence ID" value="MBC3874669.1"/>
    <property type="molecule type" value="Genomic_DNA"/>
</dbReference>
<evidence type="ECO:0000256" key="1">
    <source>
        <dbReference type="ARBA" id="ARBA00004418"/>
    </source>
</evidence>
<keyword evidence="6" id="KW-1015">Disulfide bond</keyword>
<comment type="similarity">
    <text evidence="2">Belongs to the thioredoxin family. DsbA subfamily.</text>
</comment>
<evidence type="ECO:0000256" key="6">
    <source>
        <dbReference type="ARBA" id="ARBA00023157"/>
    </source>
</evidence>
<dbReference type="InterPro" id="IPR023205">
    <property type="entry name" value="DsbA/DsbL"/>
</dbReference>
<accession>A0ABR6YDS1</accession>
<dbReference type="PANTHER" id="PTHR35891">
    <property type="entry name" value="THIOL:DISULFIDE INTERCHANGE PROTEIN DSBA"/>
    <property type="match status" value="1"/>
</dbReference>
<comment type="caution">
    <text evidence="9">The sequence shown here is derived from an EMBL/GenBank/DDBJ whole genome shotgun (WGS) entry which is preliminary data.</text>
</comment>
<evidence type="ECO:0000313" key="10">
    <source>
        <dbReference type="Proteomes" id="UP000624279"/>
    </source>
</evidence>
<evidence type="ECO:0000256" key="2">
    <source>
        <dbReference type="ARBA" id="ARBA00005791"/>
    </source>
</evidence>
<dbReference type="RefSeq" id="WP_186942652.1">
    <property type="nucleotide sequence ID" value="NZ_JACOGA010000012.1"/>
</dbReference>
<proteinExistence type="inferred from homology"/>
<dbReference type="Gene3D" id="3.40.30.10">
    <property type="entry name" value="Glutaredoxin"/>
    <property type="match status" value="1"/>
</dbReference>
<reference evidence="9 10" key="1">
    <citation type="submission" date="2020-08" db="EMBL/GenBank/DDBJ databases">
        <title>Novel species isolated from subtropical streams in China.</title>
        <authorList>
            <person name="Lu H."/>
        </authorList>
    </citation>
    <scope>NUCLEOTIDE SEQUENCE [LARGE SCALE GENOMIC DNA]</scope>
    <source>
        <strain evidence="9 10">LX15W</strain>
    </source>
</reference>
<dbReference type="Pfam" id="PF01323">
    <property type="entry name" value="DSBA"/>
    <property type="match status" value="1"/>
</dbReference>
<keyword evidence="5" id="KW-0574">Periplasm</keyword>
<dbReference type="InterPro" id="IPR036249">
    <property type="entry name" value="Thioredoxin-like_sf"/>
</dbReference>
<comment type="subcellular location">
    <subcellularLocation>
        <location evidence="1">Periplasm</location>
    </subcellularLocation>
</comment>
<name>A0ABR6YDS1_9BURK</name>
<dbReference type="PANTHER" id="PTHR35891:SF3">
    <property type="entry name" value="THIOL:DISULFIDE INTERCHANGE PROTEIN DSBL"/>
    <property type="match status" value="1"/>
</dbReference>
<evidence type="ECO:0000256" key="3">
    <source>
        <dbReference type="ARBA" id="ARBA00013831"/>
    </source>
</evidence>
<evidence type="ECO:0000256" key="4">
    <source>
        <dbReference type="ARBA" id="ARBA00022729"/>
    </source>
</evidence>
<dbReference type="InterPro" id="IPR050824">
    <property type="entry name" value="Thiol_disulfide_DsbA"/>
</dbReference>
<protein>
    <recommendedName>
        <fullName evidence="3">Thiol:disulfide interchange protein DsbA</fullName>
    </recommendedName>
</protein>
<dbReference type="PROSITE" id="PS51352">
    <property type="entry name" value="THIOREDOXIN_2"/>
    <property type="match status" value="1"/>
</dbReference>